<evidence type="ECO:0000256" key="2">
    <source>
        <dbReference type="ARBA" id="ARBA00008467"/>
    </source>
</evidence>
<name>A0A1G6I6Y3_9ACTN</name>
<protein>
    <recommendedName>
        <fullName evidence="4 14">3-oxoacyl-[acyl-carrier-protein] synthase 2</fullName>
        <ecNumber evidence="3 14">2.3.1.179</ecNumber>
    </recommendedName>
</protein>
<dbReference type="PANTHER" id="PTHR11712">
    <property type="entry name" value="POLYKETIDE SYNTHASE-RELATED"/>
    <property type="match status" value="1"/>
</dbReference>
<dbReference type="PIRSF" id="PIRSF000447">
    <property type="entry name" value="KAS_II"/>
    <property type="match status" value="1"/>
</dbReference>
<evidence type="ECO:0000256" key="9">
    <source>
        <dbReference type="ARBA" id="ARBA00023160"/>
    </source>
</evidence>
<dbReference type="EC" id="2.3.1.179" evidence="3 14"/>
<gene>
    <name evidence="18" type="ORF">SAMN04487824_10248</name>
</gene>
<feature type="domain" description="Ketosynthase family 3 (KS3)" evidence="17">
    <location>
        <begin position="2"/>
        <end position="411"/>
    </location>
</feature>
<dbReference type="FunFam" id="3.40.47.10:FF:000018">
    <property type="entry name" value="3-oxoacyl-[acyl-carrier-protein] synthase 2"/>
    <property type="match status" value="1"/>
</dbReference>
<dbReference type="RefSeq" id="WP_090844807.1">
    <property type="nucleotide sequence ID" value="NZ_FMZL01000002.1"/>
</dbReference>
<comment type="similarity">
    <text evidence="2 14 16">Belongs to the thiolase-like superfamily. Beta-ketoacyl-ACP synthases family.</text>
</comment>
<comment type="function">
    <text evidence="11 14">Involved in the type II fatty acid elongation cycle. Catalyzes the elongation of a wide range of acyl-ACP by the addition of two carbons from malonyl-ACP to an acyl acceptor. Can efficiently catalyze the conversion of palmitoleoyl-ACP (cis-hexadec-9-enoyl-ACP) to cis-vaccenoyl-ACP (cis-octadec-11-enoyl-ACP), an essential step in the thermal regulation of fatty acid composition.</text>
</comment>
<keyword evidence="9 14" id="KW-0275">Fatty acid biosynthesis</keyword>
<keyword evidence="19" id="KW-1185">Reference proteome</keyword>
<evidence type="ECO:0000256" key="4">
    <source>
        <dbReference type="ARBA" id="ARBA00014657"/>
    </source>
</evidence>
<dbReference type="GO" id="GO:0005829">
    <property type="term" value="C:cytosol"/>
    <property type="evidence" value="ECO:0007669"/>
    <property type="project" value="TreeGrafter"/>
</dbReference>
<feature type="active site" description="For beta-ketoacyl synthase activity" evidence="15">
    <location>
        <position position="164"/>
    </location>
</feature>
<dbReference type="Proteomes" id="UP000198528">
    <property type="component" value="Unassembled WGS sequence"/>
</dbReference>
<keyword evidence="5 14" id="KW-0444">Lipid biosynthesis</keyword>
<dbReference type="InterPro" id="IPR016039">
    <property type="entry name" value="Thiolase-like"/>
</dbReference>
<dbReference type="PROSITE" id="PS00606">
    <property type="entry name" value="KS3_1"/>
    <property type="match status" value="1"/>
</dbReference>
<dbReference type="GO" id="GO:0004315">
    <property type="term" value="F:3-oxoacyl-[acyl-carrier-protein] synthase activity"/>
    <property type="evidence" value="ECO:0007669"/>
    <property type="project" value="UniProtKB-UniRule"/>
</dbReference>
<evidence type="ECO:0000256" key="3">
    <source>
        <dbReference type="ARBA" id="ARBA00012356"/>
    </source>
</evidence>
<keyword evidence="8" id="KW-0443">Lipid metabolism</keyword>
<dbReference type="Gene3D" id="3.40.47.10">
    <property type="match status" value="1"/>
</dbReference>
<evidence type="ECO:0000256" key="6">
    <source>
        <dbReference type="ARBA" id="ARBA00022679"/>
    </source>
</evidence>
<evidence type="ECO:0000256" key="7">
    <source>
        <dbReference type="ARBA" id="ARBA00022832"/>
    </source>
</evidence>
<sequence length="417" mass="42827">MDRRVVITGMGAITPVGNTAPQSWDALVRGESGIGTITAFDTTGFRVSVAAEVKGFDAAAALGKSVALHNDRNVQFALVASDEAMASSGLDAEGAIEPERLGVYVGSGIGGIGTTEAQVRRLADGGARKVSPYLVPMIIANMAAGQVSIRHNAKGPTLPVVTACATSTNAIGEAYRAIRYGYADAVLAGGAEAAIVPVSIAGFTNCRALTVNPDPKTACRPFDANRDGFVMGEGACILVLEELEHALARGANIVAEVCGYGNTADAYHITSPDPSADGITRAIRQAVDEAGLDVAEGLYVNAHGTSTKLNDKTETQGLKLALGEKGARAARISSTKSMTGHMLGATGAVEAMACALALRDSVIPPTIGLTTPDADCDLDYTPGHSQAFDGRWALSTSLGFGGHNAVVALRRFVGREA</sequence>
<evidence type="ECO:0000256" key="8">
    <source>
        <dbReference type="ARBA" id="ARBA00023098"/>
    </source>
</evidence>
<evidence type="ECO:0000259" key="17">
    <source>
        <dbReference type="PROSITE" id="PS52004"/>
    </source>
</evidence>
<keyword evidence="6 14" id="KW-0808">Transferase</keyword>
<dbReference type="InterPro" id="IPR014030">
    <property type="entry name" value="Ketoacyl_synth_N"/>
</dbReference>
<dbReference type="InterPro" id="IPR017568">
    <property type="entry name" value="3-oxoacyl-ACP_synth-2"/>
</dbReference>
<evidence type="ECO:0000256" key="11">
    <source>
        <dbReference type="ARBA" id="ARBA00024006"/>
    </source>
</evidence>
<evidence type="ECO:0000313" key="19">
    <source>
        <dbReference type="Proteomes" id="UP000198528"/>
    </source>
</evidence>
<evidence type="ECO:0000256" key="13">
    <source>
        <dbReference type="ARBA" id="ARBA00047659"/>
    </source>
</evidence>
<dbReference type="InterPro" id="IPR018201">
    <property type="entry name" value="Ketoacyl_synth_AS"/>
</dbReference>
<dbReference type="PANTHER" id="PTHR11712:SF336">
    <property type="entry name" value="3-OXOACYL-[ACYL-CARRIER-PROTEIN] SYNTHASE, MITOCHONDRIAL"/>
    <property type="match status" value="1"/>
</dbReference>
<evidence type="ECO:0000256" key="10">
    <source>
        <dbReference type="ARBA" id="ARBA00023315"/>
    </source>
</evidence>
<dbReference type="NCBIfam" id="NF005589">
    <property type="entry name" value="PRK07314.1"/>
    <property type="match status" value="1"/>
</dbReference>
<dbReference type="CDD" id="cd00834">
    <property type="entry name" value="KAS_I_II"/>
    <property type="match status" value="1"/>
</dbReference>
<comment type="pathway">
    <text evidence="1 14">Lipid metabolism; fatty acid biosynthesis.</text>
</comment>
<dbReference type="GO" id="GO:0006633">
    <property type="term" value="P:fatty acid biosynthetic process"/>
    <property type="evidence" value="ECO:0007669"/>
    <property type="project" value="UniProtKB-UniRule"/>
</dbReference>
<dbReference type="InterPro" id="IPR000794">
    <property type="entry name" value="Beta-ketoacyl_synthase"/>
</dbReference>
<comment type="catalytic activity">
    <reaction evidence="12 14">
        <text>(9Z)-hexadecenoyl-[ACP] + malonyl-[ACP] + H(+) = 3-oxo-(11Z)-octadecenoyl-[ACP] + holo-[ACP] + CO2</text>
        <dbReference type="Rhea" id="RHEA:55040"/>
        <dbReference type="Rhea" id="RHEA-COMP:9623"/>
        <dbReference type="Rhea" id="RHEA-COMP:9685"/>
        <dbReference type="Rhea" id="RHEA-COMP:10800"/>
        <dbReference type="Rhea" id="RHEA-COMP:14074"/>
        <dbReference type="ChEBI" id="CHEBI:15378"/>
        <dbReference type="ChEBI" id="CHEBI:16526"/>
        <dbReference type="ChEBI" id="CHEBI:64479"/>
        <dbReference type="ChEBI" id="CHEBI:78449"/>
        <dbReference type="ChEBI" id="CHEBI:83989"/>
        <dbReference type="ChEBI" id="CHEBI:138538"/>
        <dbReference type="EC" id="2.3.1.179"/>
    </reaction>
</comment>
<comment type="catalytic activity">
    <reaction evidence="13 14">
        <text>a fatty acyl-[ACP] + malonyl-[ACP] + H(+) = a 3-oxoacyl-[ACP] + holo-[ACP] + CO2</text>
        <dbReference type="Rhea" id="RHEA:22836"/>
        <dbReference type="Rhea" id="RHEA-COMP:9623"/>
        <dbReference type="Rhea" id="RHEA-COMP:9685"/>
        <dbReference type="Rhea" id="RHEA-COMP:9916"/>
        <dbReference type="Rhea" id="RHEA-COMP:14125"/>
        <dbReference type="ChEBI" id="CHEBI:15378"/>
        <dbReference type="ChEBI" id="CHEBI:16526"/>
        <dbReference type="ChEBI" id="CHEBI:64479"/>
        <dbReference type="ChEBI" id="CHEBI:78449"/>
        <dbReference type="ChEBI" id="CHEBI:78776"/>
        <dbReference type="ChEBI" id="CHEBI:138651"/>
    </reaction>
</comment>
<dbReference type="Pfam" id="PF00109">
    <property type="entry name" value="ketoacyl-synt"/>
    <property type="match status" value="1"/>
</dbReference>
<dbReference type="PROSITE" id="PS52004">
    <property type="entry name" value="KS3_2"/>
    <property type="match status" value="1"/>
</dbReference>
<dbReference type="SUPFAM" id="SSF53901">
    <property type="entry name" value="Thiolase-like"/>
    <property type="match status" value="2"/>
</dbReference>
<evidence type="ECO:0000256" key="1">
    <source>
        <dbReference type="ARBA" id="ARBA00005194"/>
    </source>
</evidence>
<dbReference type="NCBIfam" id="TIGR03150">
    <property type="entry name" value="fabF"/>
    <property type="match status" value="1"/>
</dbReference>
<dbReference type="EMBL" id="FMZL01000002">
    <property type="protein sequence ID" value="SDC02302.1"/>
    <property type="molecule type" value="Genomic_DNA"/>
</dbReference>
<keyword evidence="10 14" id="KW-0012">Acyltransferase</keyword>
<proteinExistence type="inferred from homology"/>
<accession>A0A1G6I6Y3</accession>
<organism evidence="18 19">
    <name type="scientific">Parafannyhessea umbonata</name>
    <dbReference type="NCBI Taxonomy" id="604330"/>
    <lineage>
        <taxon>Bacteria</taxon>
        <taxon>Bacillati</taxon>
        <taxon>Actinomycetota</taxon>
        <taxon>Coriobacteriia</taxon>
        <taxon>Coriobacteriales</taxon>
        <taxon>Atopobiaceae</taxon>
        <taxon>Parafannyhessea</taxon>
    </lineage>
</organism>
<dbReference type="UniPathway" id="UPA00094"/>
<evidence type="ECO:0000256" key="12">
    <source>
        <dbReference type="ARBA" id="ARBA00047318"/>
    </source>
</evidence>
<evidence type="ECO:0000256" key="15">
    <source>
        <dbReference type="PIRSR" id="PIRSR000447-1"/>
    </source>
</evidence>
<dbReference type="InterPro" id="IPR020841">
    <property type="entry name" value="PKS_Beta-ketoAc_synthase_dom"/>
</dbReference>
<evidence type="ECO:0000256" key="5">
    <source>
        <dbReference type="ARBA" id="ARBA00022516"/>
    </source>
</evidence>
<reference evidence="19" key="1">
    <citation type="submission" date="2016-10" db="EMBL/GenBank/DDBJ databases">
        <authorList>
            <person name="Varghese N."/>
            <person name="Submissions S."/>
        </authorList>
    </citation>
    <scope>NUCLEOTIDE SEQUENCE [LARGE SCALE GENOMIC DNA]</scope>
    <source>
        <strain evidence="19">DSM 22619</strain>
    </source>
</reference>
<evidence type="ECO:0000256" key="14">
    <source>
        <dbReference type="PIRNR" id="PIRNR000447"/>
    </source>
</evidence>
<dbReference type="SMART" id="SM00825">
    <property type="entry name" value="PKS_KS"/>
    <property type="match status" value="1"/>
</dbReference>
<dbReference type="AlphaFoldDB" id="A0A1G6I6Y3"/>
<dbReference type="STRING" id="604330.SAMN04489857_0232"/>
<keyword evidence="7" id="KW-0276">Fatty acid metabolism</keyword>
<dbReference type="Pfam" id="PF02801">
    <property type="entry name" value="Ketoacyl-synt_C"/>
    <property type="match status" value="1"/>
</dbReference>
<evidence type="ECO:0000256" key="16">
    <source>
        <dbReference type="RuleBase" id="RU003694"/>
    </source>
</evidence>
<dbReference type="InterPro" id="IPR014031">
    <property type="entry name" value="Ketoacyl_synth_C"/>
</dbReference>
<evidence type="ECO:0000313" key="18">
    <source>
        <dbReference type="EMBL" id="SDC02302.1"/>
    </source>
</evidence>